<dbReference type="InterPro" id="IPR004780">
    <property type="entry name" value="SRP"/>
</dbReference>
<comment type="catalytic activity">
    <reaction evidence="8 9">
        <text>GTP + H2O = GDP + phosphate + H(+)</text>
        <dbReference type="Rhea" id="RHEA:19669"/>
        <dbReference type="ChEBI" id="CHEBI:15377"/>
        <dbReference type="ChEBI" id="CHEBI:15378"/>
        <dbReference type="ChEBI" id="CHEBI:37565"/>
        <dbReference type="ChEBI" id="CHEBI:43474"/>
        <dbReference type="ChEBI" id="CHEBI:58189"/>
        <dbReference type="EC" id="3.6.5.4"/>
    </reaction>
</comment>
<dbReference type="SMART" id="SM00962">
    <property type="entry name" value="SRP54"/>
    <property type="match status" value="1"/>
</dbReference>
<accession>A0A2M8NZ64</accession>
<dbReference type="Gene3D" id="1.10.260.30">
    <property type="entry name" value="Signal recognition particle, SRP54 subunit, M-domain"/>
    <property type="match status" value="1"/>
</dbReference>
<dbReference type="Gene3D" id="1.20.120.140">
    <property type="entry name" value="Signal recognition particle SRP54, nucleotide-binding domain"/>
    <property type="match status" value="1"/>
</dbReference>
<keyword evidence="3 9" id="KW-0378">Hydrolase</keyword>
<dbReference type="InterPro" id="IPR036891">
    <property type="entry name" value="Signal_recog_part_SRP54_M_sf"/>
</dbReference>
<dbReference type="SUPFAM" id="SSF52540">
    <property type="entry name" value="P-loop containing nucleoside triphosphate hydrolases"/>
    <property type="match status" value="1"/>
</dbReference>
<feature type="binding site" evidence="9">
    <location>
        <begin position="106"/>
        <end position="113"/>
    </location>
    <ligand>
        <name>GTP</name>
        <dbReference type="ChEBI" id="CHEBI:37565"/>
    </ligand>
</feature>
<dbReference type="InterPro" id="IPR022941">
    <property type="entry name" value="SRP54"/>
</dbReference>
<keyword evidence="6 9" id="KW-0733">Signal recognition particle</keyword>
<dbReference type="PANTHER" id="PTHR11564">
    <property type="entry name" value="SIGNAL RECOGNITION PARTICLE 54K PROTEIN SRP54"/>
    <property type="match status" value="1"/>
</dbReference>
<evidence type="ECO:0000313" key="13">
    <source>
        <dbReference type="Proteomes" id="UP000228921"/>
    </source>
</evidence>
<dbReference type="Pfam" id="PF02881">
    <property type="entry name" value="SRP54_N"/>
    <property type="match status" value="1"/>
</dbReference>
<keyword evidence="9" id="KW-0963">Cytoplasm</keyword>
<evidence type="ECO:0000256" key="7">
    <source>
        <dbReference type="ARBA" id="ARBA00023274"/>
    </source>
</evidence>
<evidence type="ECO:0000256" key="4">
    <source>
        <dbReference type="ARBA" id="ARBA00022884"/>
    </source>
</evidence>
<sequence>MFESLTNKLQEIFDRLGRRGVLTEADVDVALREVRLALLEADVALPVAKDFIKRVRERAIGAEVLKALKPSQMVIKIVFEELQATLGEPGRLNLSGTPPVVIMLVGLQGSGKTTTAAKLALKLRREGRRPYLVAADTYRPAAVDQLKTLGKQLDVPVYDEGTSAPPPDIAERGLRKAREVGAGVLIVDTAGRLQIDERLMTELEQIKARLKPAEILLVADAMTGQEAVKIAEGFHARIGLTGLILTKMDGDARGGAAISMRAVTGVPIKFVGVGEKPDALDQFYPDRMAQRILGMGDMLSLIEKAQEAFDQREAERLSKKLMRAEFNLEDFLAQMQQVKRLGPISQLMSLIPGMGRLKDQIDEAEADRSMKKIEAIIRSMTPEERRDPKILNASRKRRIARGAGYINTEKHPERELEGIQEINALLRQFREMQKMMKMFKGGRGDISRLLKGQ</sequence>
<comment type="similarity">
    <text evidence="1 9">Belongs to the GTP-binding SRP family. SRP54 subfamily.</text>
</comment>
<dbReference type="CDD" id="cd18539">
    <property type="entry name" value="SRP_G"/>
    <property type="match status" value="1"/>
</dbReference>
<keyword evidence="4 9" id="KW-0694">RNA-binding</keyword>
<dbReference type="GO" id="GO:0048500">
    <property type="term" value="C:signal recognition particle"/>
    <property type="evidence" value="ECO:0007669"/>
    <property type="project" value="UniProtKB-UniRule"/>
</dbReference>
<evidence type="ECO:0000259" key="11">
    <source>
        <dbReference type="PROSITE" id="PS00300"/>
    </source>
</evidence>
<protein>
    <recommendedName>
        <fullName evidence="9">Signal recognition particle protein</fullName>
        <ecNumber evidence="9">3.6.5.4</ecNumber>
    </recommendedName>
    <alternativeName>
        <fullName evidence="9">Fifty-four homolog</fullName>
    </alternativeName>
</protein>
<comment type="subcellular location">
    <subcellularLocation>
        <location evidence="9">Cytoplasm</location>
    </subcellularLocation>
    <text evidence="9">The SRP-RNC complex is targeted to the cytoplasmic membrane.</text>
</comment>
<dbReference type="SMART" id="SM00382">
    <property type="entry name" value="AAA"/>
    <property type="match status" value="1"/>
</dbReference>
<evidence type="ECO:0000256" key="3">
    <source>
        <dbReference type="ARBA" id="ARBA00022801"/>
    </source>
</evidence>
<dbReference type="InterPro" id="IPR027417">
    <property type="entry name" value="P-loop_NTPase"/>
</dbReference>
<dbReference type="InterPro" id="IPR003593">
    <property type="entry name" value="AAA+_ATPase"/>
</dbReference>
<gene>
    <name evidence="9" type="primary">ffh</name>
    <name evidence="12" type="ORF">CUN51_07200</name>
</gene>
<comment type="subunit">
    <text evidence="9">Part of the signal recognition particle protein translocation system, which is composed of SRP and FtsY.</text>
</comment>
<evidence type="ECO:0000256" key="2">
    <source>
        <dbReference type="ARBA" id="ARBA00022741"/>
    </source>
</evidence>
<evidence type="ECO:0000256" key="8">
    <source>
        <dbReference type="ARBA" id="ARBA00048027"/>
    </source>
</evidence>
<dbReference type="GO" id="GO:0006614">
    <property type="term" value="P:SRP-dependent cotranslational protein targeting to membrane"/>
    <property type="evidence" value="ECO:0007669"/>
    <property type="project" value="InterPro"/>
</dbReference>
<dbReference type="GO" id="GO:0005525">
    <property type="term" value="F:GTP binding"/>
    <property type="evidence" value="ECO:0007669"/>
    <property type="project" value="UniProtKB-UniRule"/>
</dbReference>
<dbReference type="EC" id="3.6.5.4" evidence="9"/>
<keyword evidence="2 9" id="KW-0547">Nucleotide-binding</keyword>
<dbReference type="Gene3D" id="3.40.50.300">
    <property type="entry name" value="P-loop containing nucleotide triphosphate hydrolases"/>
    <property type="match status" value="1"/>
</dbReference>
<feature type="domain" description="SRP54-type proteins GTP-binding" evidence="11">
    <location>
        <begin position="267"/>
        <end position="280"/>
    </location>
</feature>
<dbReference type="SUPFAM" id="SSF47446">
    <property type="entry name" value="Signal peptide-binding domain"/>
    <property type="match status" value="1"/>
</dbReference>
<evidence type="ECO:0000256" key="10">
    <source>
        <dbReference type="SAM" id="Coils"/>
    </source>
</evidence>
<keyword evidence="10" id="KW-0175">Coiled coil</keyword>
<dbReference type="GO" id="GO:0008312">
    <property type="term" value="F:7S RNA binding"/>
    <property type="evidence" value="ECO:0007669"/>
    <property type="project" value="InterPro"/>
</dbReference>
<feature type="binding site" evidence="9">
    <location>
        <begin position="246"/>
        <end position="249"/>
    </location>
    <ligand>
        <name>GTP</name>
        <dbReference type="ChEBI" id="CHEBI:37565"/>
    </ligand>
</feature>
<dbReference type="AlphaFoldDB" id="A0A2M8NZ64"/>
<evidence type="ECO:0000256" key="5">
    <source>
        <dbReference type="ARBA" id="ARBA00023134"/>
    </source>
</evidence>
<evidence type="ECO:0000256" key="1">
    <source>
        <dbReference type="ARBA" id="ARBA00005450"/>
    </source>
</evidence>
<dbReference type="SMART" id="SM00963">
    <property type="entry name" value="SRP54_N"/>
    <property type="match status" value="1"/>
</dbReference>
<evidence type="ECO:0000313" key="12">
    <source>
        <dbReference type="EMBL" id="PJF30588.1"/>
    </source>
</evidence>
<keyword evidence="5 9" id="KW-0342">GTP-binding</keyword>
<comment type="function">
    <text evidence="9">Involved in targeting and insertion of nascent membrane proteins into the cytoplasmic membrane. Binds to the hydrophobic signal sequence of the ribosome-nascent chain (RNC) as it emerges from the ribosomes. The SRP-RNC complex is then targeted to the cytoplasmic membrane where it interacts with the SRP receptor FtsY.</text>
</comment>
<dbReference type="InterPro" id="IPR042101">
    <property type="entry name" value="SRP54_N_sf"/>
</dbReference>
<proteinExistence type="inferred from homology"/>
<comment type="caution">
    <text evidence="12">The sequence shown here is derived from an EMBL/GenBank/DDBJ whole genome shotgun (WGS) entry which is preliminary data.</text>
</comment>
<feature type="binding site" evidence="9">
    <location>
        <begin position="188"/>
        <end position="192"/>
    </location>
    <ligand>
        <name>GTP</name>
        <dbReference type="ChEBI" id="CHEBI:37565"/>
    </ligand>
</feature>
<feature type="coiled-coil region" evidence="10">
    <location>
        <begin position="314"/>
        <end position="374"/>
    </location>
</feature>
<dbReference type="GO" id="GO:0003924">
    <property type="term" value="F:GTPase activity"/>
    <property type="evidence" value="ECO:0007669"/>
    <property type="project" value="UniProtKB-UniRule"/>
</dbReference>
<keyword evidence="7 9" id="KW-0687">Ribonucleoprotein</keyword>
<evidence type="ECO:0000256" key="6">
    <source>
        <dbReference type="ARBA" id="ARBA00023135"/>
    </source>
</evidence>
<dbReference type="InterPro" id="IPR000897">
    <property type="entry name" value="SRP54_GTPase_dom"/>
</dbReference>
<dbReference type="NCBIfam" id="TIGR00959">
    <property type="entry name" value="ffh"/>
    <property type="match status" value="1"/>
</dbReference>
<name>A0A2M8NZ64_9CHLR</name>
<dbReference type="Proteomes" id="UP000228921">
    <property type="component" value="Unassembled WGS sequence"/>
</dbReference>
<dbReference type="InterPro" id="IPR013822">
    <property type="entry name" value="Signal_recog_particl_SRP54_hlx"/>
</dbReference>
<dbReference type="PROSITE" id="PS00300">
    <property type="entry name" value="SRP54"/>
    <property type="match status" value="1"/>
</dbReference>
<comment type="domain">
    <text evidence="9">Composed of three domains: the N-terminal N domain, which is responsible for interactions with the ribosome, the central G domain, which binds GTP, and the C-terminal M domain, which binds the RNA and the signal sequence of the RNC.</text>
</comment>
<dbReference type="HAMAP" id="MF_00306">
    <property type="entry name" value="SRP54"/>
    <property type="match status" value="1"/>
</dbReference>
<dbReference type="InterPro" id="IPR004125">
    <property type="entry name" value="Signal_recog_particle_SRP54_M"/>
</dbReference>
<dbReference type="PANTHER" id="PTHR11564:SF5">
    <property type="entry name" value="SIGNAL RECOGNITION PARTICLE SUBUNIT SRP54"/>
    <property type="match status" value="1"/>
</dbReference>
<organism evidence="12 13">
    <name type="scientific">Candidatus Thermofonsia Clade 1 bacterium</name>
    <dbReference type="NCBI Taxonomy" id="2364210"/>
    <lineage>
        <taxon>Bacteria</taxon>
        <taxon>Bacillati</taxon>
        <taxon>Chloroflexota</taxon>
        <taxon>Candidatus Thermofontia</taxon>
        <taxon>Candidatus Thermofonsia Clade 1</taxon>
    </lineage>
</organism>
<dbReference type="EMBL" id="PGTK01000008">
    <property type="protein sequence ID" value="PJF30588.1"/>
    <property type="molecule type" value="Genomic_DNA"/>
</dbReference>
<dbReference type="Pfam" id="PF02978">
    <property type="entry name" value="SRP_SPB"/>
    <property type="match status" value="1"/>
</dbReference>
<dbReference type="Pfam" id="PF00448">
    <property type="entry name" value="SRP54"/>
    <property type="match status" value="1"/>
</dbReference>
<dbReference type="FunFam" id="3.40.50.300:FF:000022">
    <property type="entry name" value="Signal recognition particle 54 kDa subunit"/>
    <property type="match status" value="1"/>
</dbReference>
<evidence type="ECO:0000256" key="9">
    <source>
        <dbReference type="HAMAP-Rule" id="MF_00306"/>
    </source>
</evidence>
<reference evidence="12 13" key="1">
    <citation type="submission" date="2017-11" db="EMBL/GenBank/DDBJ databases">
        <title>Evolution of Phototrophy in the Chloroflexi Phylum Driven by Horizontal Gene Transfer.</title>
        <authorList>
            <person name="Ward L.M."/>
            <person name="Hemp J."/>
            <person name="Shih P.M."/>
            <person name="Mcglynn S.E."/>
            <person name="Fischer W."/>
        </authorList>
    </citation>
    <scope>NUCLEOTIDE SEQUENCE [LARGE SCALE GENOMIC DNA]</scope>
    <source>
        <strain evidence="12">CP2_2F</strain>
    </source>
</reference>